<dbReference type="EMBL" id="JAURUR010000001">
    <property type="protein sequence ID" value="MDP9763086.1"/>
    <property type="molecule type" value="Genomic_DNA"/>
</dbReference>
<reference evidence="2 3" key="1">
    <citation type="submission" date="2023-07" db="EMBL/GenBank/DDBJ databases">
        <title>Genomic Encyclopedia of Type Strains, Phase IV (KMG-IV): sequencing the most valuable type-strain genomes for metagenomic binning, comparative biology and taxonomic classification.</title>
        <authorList>
            <person name="Goeker M."/>
        </authorList>
    </citation>
    <scope>NUCLEOTIDE SEQUENCE [LARGE SCALE GENOMIC DNA]</scope>
    <source>
        <strain evidence="2 3">NIO-1023</strain>
    </source>
</reference>
<dbReference type="PANTHER" id="PTHR34047">
    <property type="entry name" value="NUCLEAR INTRON MATURASE 1, MITOCHONDRIAL-RELATED"/>
    <property type="match status" value="1"/>
</dbReference>
<organism evidence="2 3">
    <name type="scientific">Deinococcus enclensis</name>
    <dbReference type="NCBI Taxonomy" id="1049582"/>
    <lineage>
        <taxon>Bacteria</taxon>
        <taxon>Thermotogati</taxon>
        <taxon>Deinococcota</taxon>
        <taxon>Deinococci</taxon>
        <taxon>Deinococcales</taxon>
        <taxon>Deinococcaceae</taxon>
        <taxon>Deinococcus</taxon>
    </lineage>
</organism>
<comment type="caution">
    <text evidence="2">The sequence shown here is derived from an EMBL/GenBank/DDBJ whole genome shotgun (WGS) entry which is preliminary data.</text>
</comment>
<keyword evidence="3" id="KW-1185">Reference proteome</keyword>
<feature type="domain" description="Reverse transcriptase" evidence="1">
    <location>
        <begin position="65"/>
        <end position="315"/>
    </location>
</feature>
<name>A0ABT9M945_9DEIO</name>
<proteinExistence type="predicted"/>
<protein>
    <recommendedName>
        <fullName evidence="1">Reverse transcriptase domain-containing protein</fullName>
    </recommendedName>
</protein>
<dbReference type="CDD" id="cd01646">
    <property type="entry name" value="RT_Bac_retron_I"/>
    <property type="match status" value="1"/>
</dbReference>
<dbReference type="PROSITE" id="PS50878">
    <property type="entry name" value="RT_POL"/>
    <property type="match status" value="1"/>
</dbReference>
<evidence type="ECO:0000259" key="1">
    <source>
        <dbReference type="PROSITE" id="PS50878"/>
    </source>
</evidence>
<dbReference type="RefSeq" id="WP_307463834.1">
    <property type="nucleotide sequence ID" value="NZ_JAURUR010000001.1"/>
</dbReference>
<dbReference type="InterPro" id="IPR000477">
    <property type="entry name" value="RT_dom"/>
</dbReference>
<evidence type="ECO:0000313" key="2">
    <source>
        <dbReference type="EMBL" id="MDP9763086.1"/>
    </source>
</evidence>
<accession>A0ABT9M945</accession>
<gene>
    <name evidence="2" type="ORF">QO006_000499</name>
</gene>
<dbReference type="Pfam" id="PF00078">
    <property type="entry name" value="RVT_1"/>
    <property type="match status" value="1"/>
</dbReference>
<evidence type="ECO:0000313" key="3">
    <source>
        <dbReference type="Proteomes" id="UP001232163"/>
    </source>
</evidence>
<sequence length="616" mass="71156">MSRVYTKGAQIPQSDRRIESRSAILKPETIVKLWKSTIRYQLRNQQIFDLHDYHDVHVSITSISRDIVNRIVSGKYQCNEIKYYRSEKANGITRRITLLNAKDAIAMFAFSNIITQSILENAKSDKAYYLRGRGPKGVDEILPSGYDTLSELWGKFQNQLLGIAKEKKYLAVTDIANFYDSVRLDVLRERLMSIGIEPAFVDFGMRLLEESEWRPEYQRSLSLGLPTINIDAPRILAHFYLYDSDEYLESESVGYARWMDDIDIGVDSVSEARRILGNLEIVLNSIGLKLNAGKTRIMNSAEAKEELEFQENIDLNLISSAVINFSSAYAKVHIEGIVVRRYDSFASGKRTSAFNKIIKRYIYIFMGLQSSYLESKFEELLCIPELRVDLFNYYKKLGYSQGRFRHIIDYIFGSDCLDDTSFSQAVMTLFEWIIPSGSNDYIEILDKFEILSKKVDLSEFEAQTCLLIFSKYGDQATLQTFINRTESLWTSSEWLARQYAVAYPLLDEENMRVMRTIISNRSLSEASRIVGDFSRIISSSGYSPGDYMYIFPKDNTKRAPLIRIYLIVAYLRSEMTAFEKQSLISNFDDTYQDPSALQILVRYFPQWRRMPEPTTA</sequence>
<dbReference type="PANTHER" id="PTHR34047:SF8">
    <property type="entry name" value="PROTEIN YKFC"/>
    <property type="match status" value="1"/>
</dbReference>
<dbReference type="Proteomes" id="UP001232163">
    <property type="component" value="Unassembled WGS sequence"/>
</dbReference>
<dbReference type="InterPro" id="IPR051083">
    <property type="entry name" value="GrpII_Intron_Splice-Mob/Def"/>
</dbReference>